<proteinExistence type="predicted"/>
<dbReference type="InterPro" id="IPR012727">
    <property type="entry name" value="Gly_oxidase_ThiO"/>
</dbReference>
<evidence type="ECO:0000256" key="2">
    <source>
        <dbReference type="ARBA" id="ARBA00022977"/>
    </source>
</evidence>
<dbReference type="Proteomes" id="UP000031518">
    <property type="component" value="Unassembled WGS sequence"/>
</dbReference>
<dbReference type="EC" id="1.4.3.19" evidence="5"/>
<dbReference type="AlphaFoldDB" id="A0A0B6WWZ9"/>
<dbReference type="NCBIfam" id="TIGR02352">
    <property type="entry name" value="thiamin_ThiO"/>
    <property type="match status" value="1"/>
</dbReference>
<reference evidence="5 6" key="2">
    <citation type="submission" date="2015-01" db="EMBL/GenBank/DDBJ databases">
        <title>Complete genome sequence of Pyrinomonas methylaliphatogenes type strain K22T.</title>
        <authorList>
            <person name="Lee K.C.Y."/>
            <person name="Power J.F."/>
            <person name="Dunfield P.F."/>
            <person name="Morgan X.C."/>
            <person name="Huttenhower C."/>
            <person name="Stott M.B."/>
        </authorList>
    </citation>
    <scope>NUCLEOTIDE SEQUENCE [LARGE SCALE GENOMIC DNA]</scope>
    <source>
        <strain evidence="5 6">K22</strain>
    </source>
</reference>
<comment type="pathway">
    <text evidence="1">Cofactor biosynthesis; thiamine diphosphate biosynthesis.</text>
</comment>
<evidence type="ECO:0000313" key="5">
    <source>
        <dbReference type="EMBL" id="CDM64675.1"/>
    </source>
</evidence>
<dbReference type="GO" id="GO:0009228">
    <property type="term" value="P:thiamine biosynthetic process"/>
    <property type="evidence" value="ECO:0007669"/>
    <property type="project" value="UniProtKB-KW"/>
</dbReference>
<organism evidence="5 6">
    <name type="scientific">Pyrinomonas methylaliphatogenes</name>
    <dbReference type="NCBI Taxonomy" id="454194"/>
    <lineage>
        <taxon>Bacteria</taxon>
        <taxon>Pseudomonadati</taxon>
        <taxon>Acidobacteriota</taxon>
        <taxon>Blastocatellia</taxon>
        <taxon>Blastocatellales</taxon>
        <taxon>Pyrinomonadaceae</taxon>
        <taxon>Pyrinomonas</taxon>
    </lineage>
</organism>
<dbReference type="GO" id="GO:0050660">
    <property type="term" value="F:flavin adenine dinucleotide binding"/>
    <property type="evidence" value="ECO:0007669"/>
    <property type="project" value="InterPro"/>
</dbReference>
<dbReference type="SUPFAM" id="SSF54373">
    <property type="entry name" value="FAD-linked reductases, C-terminal domain"/>
    <property type="match status" value="1"/>
</dbReference>
<dbReference type="GO" id="GO:0009229">
    <property type="term" value="P:thiamine diphosphate biosynthetic process"/>
    <property type="evidence" value="ECO:0007669"/>
    <property type="project" value="UniProtKB-UniPathway"/>
</dbReference>
<dbReference type="Gene3D" id="3.50.50.60">
    <property type="entry name" value="FAD/NAD(P)-binding domain"/>
    <property type="match status" value="1"/>
</dbReference>
<dbReference type="OrthoDB" id="9794226at2"/>
<evidence type="ECO:0000313" key="6">
    <source>
        <dbReference type="Proteomes" id="UP000031518"/>
    </source>
</evidence>
<evidence type="ECO:0000259" key="4">
    <source>
        <dbReference type="Pfam" id="PF01266"/>
    </source>
</evidence>
<keyword evidence="3 5" id="KW-0560">Oxidoreductase</keyword>
<dbReference type="RefSeq" id="WP_041974264.1">
    <property type="nucleotide sequence ID" value="NZ_CBXV010000002.1"/>
</dbReference>
<name>A0A0B6WWZ9_9BACT</name>
<dbReference type="InterPro" id="IPR036188">
    <property type="entry name" value="FAD/NAD-bd_sf"/>
</dbReference>
<dbReference type="UniPathway" id="UPA00060"/>
<keyword evidence="6" id="KW-1185">Reference proteome</keyword>
<dbReference type="SUPFAM" id="SSF51905">
    <property type="entry name" value="FAD/NAD(P)-binding domain"/>
    <property type="match status" value="1"/>
</dbReference>
<evidence type="ECO:0000256" key="1">
    <source>
        <dbReference type="ARBA" id="ARBA00004948"/>
    </source>
</evidence>
<sequence length="380" mass="41610">MKDVVTNGSKADVVIIGGGVIGLSIARELARRKLDVLLLERGRFGAEASAAAAGMLAPQAEADRDDDFLRLACASRDLYPEFAQTLYEETGIDIELDRTGTLYLAFTEEEARELEKRYRWQKSAGLEVEILSAAEALSLEPKLSPEIQAALRFPRDWQVENRRLIGALVCAAQKLGARLCADVEATSIKIEGKRVEAVETSTGRVHAAMAIIACGAWTDLIRFGEGDLGEPLIRPVRGQMLCLEARPPIVRHVVYSLRGYLVPRRDGRLLAGSTIERVGFDKSVTVHGLREIIDHALEIAPEAAALPVRDSWAGLRPQTRDGWPLIGASEAIEGLFYATGHYRNGILLAPITGKIIGSLICGEEPQSFTERFTPARFKIK</sequence>
<reference evidence="5 6" key="1">
    <citation type="submission" date="2013-12" db="EMBL/GenBank/DDBJ databases">
        <authorList>
            <person name="Stott M."/>
        </authorList>
    </citation>
    <scope>NUCLEOTIDE SEQUENCE [LARGE SCALE GENOMIC DNA]</scope>
    <source>
        <strain evidence="5 6">K22</strain>
    </source>
</reference>
<keyword evidence="2" id="KW-0784">Thiamine biosynthesis</keyword>
<dbReference type="PANTHER" id="PTHR13847:SF289">
    <property type="entry name" value="GLYCINE OXIDASE"/>
    <property type="match status" value="1"/>
</dbReference>
<dbReference type="GO" id="GO:0005737">
    <property type="term" value="C:cytoplasm"/>
    <property type="evidence" value="ECO:0007669"/>
    <property type="project" value="TreeGrafter"/>
</dbReference>
<evidence type="ECO:0000256" key="3">
    <source>
        <dbReference type="ARBA" id="ARBA00023002"/>
    </source>
</evidence>
<feature type="domain" description="FAD dependent oxidoreductase" evidence="4">
    <location>
        <begin position="12"/>
        <end position="357"/>
    </location>
</feature>
<dbReference type="PANTHER" id="PTHR13847">
    <property type="entry name" value="SARCOSINE DEHYDROGENASE-RELATED"/>
    <property type="match status" value="1"/>
</dbReference>
<protein>
    <submittedName>
        <fullName evidence="5">Glycine oxidase</fullName>
        <ecNumber evidence="5">1.4.3.19</ecNumber>
    </submittedName>
</protein>
<dbReference type="Gene3D" id="3.30.9.10">
    <property type="entry name" value="D-Amino Acid Oxidase, subunit A, domain 2"/>
    <property type="match status" value="1"/>
</dbReference>
<accession>A0A0B6WWZ9</accession>
<dbReference type="InterPro" id="IPR006076">
    <property type="entry name" value="FAD-dep_OxRdtase"/>
</dbReference>
<dbReference type="Pfam" id="PF01266">
    <property type="entry name" value="DAO"/>
    <property type="match status" value="1"/>
</dbReference>
<dbReference type="GO" id="GO:0043799">
    <property type="term" value="F:glycine oxidase activity"/>
    <property type="evidence" value="ECO:0007669"/>
    <property type="project" value="UniProtKB-EC"/>
</dbReference>
<gene>
    <name evidence="5" type="ORF">PYK22_00670</name>
</gene>
<dbReference type="STRING" id="454194.PYK22_00670"/>
<dbReference type="EMBL" id="CBXV010000002">
    <property type="protein sequence ID" value="CDM64675.1"/>
    <property type="molecule type" value="Genomic_DNA"/>
</dbReference>